<evidence type="ECO:0000259" key="18">
    <source>
        <dbReference type="Pfam" id="PF02544"/>
    </source>
</evidence>
<dbReference type="EMBL" id="CP061839">
    <property type="protein sequence ID" value="QOW60996.1"/>
    <property type="molecule type" value="Genomic_DNA"/>
</dbReference>
<keyword evidence="3 17" id="KW-0812">Transmembrane</keyword>
<dbReference type="GO" id="GO:0006694">
    <property type="term" value="P:steroid biosynthetic process"/>
    <property type="evidence" value="ECO:0007669"/>
    <property type="project" value="TreeGrafter"/>
</dbReference>
<evidence type="ECO:0000256" key="2">
    <source>
        <dbReference type="ARBA" id="ARBA00004524"/>
    </source>
</evidence>
<sequence length="257" mass="29826">MNKLLFAFNITEIILFGLGLICFIALFFIPAGYGKMINKKWGFSFNNKAAWFIMEVPTLITMITLMCIWASGENFVRIIIGSFFILHYSQRVLIFPFLLKGKSKMPVTVVLMGVLFNTVNAFLIGSWLFYLSPKDMYRISWLYDPRFIIGVLVFLSGMAINIDSDKYIRSLRKEGDTAHYFPHKRMYRYVSSANYFGEIIEWCGFAILSWSLAGALFAFWTAANLVPRSYAINKKYKEDFPEEFESIKPKCIFPFLF</sequence>
<evidence type="ECO:0000256" key="5">
    <source>
        <dbReference type="ARBA" id="ARBA00022824"/>
    </source>
</evidence>
<keyword evidence="6" id="KW-0492">Microsome</keyword>
<feature type="transmembrane region" description="Helical" evidence="17">
    <location>
        <begin position="6"/>
        <end position="29"/>
    </location>
</feature>
<evidence type="ECO:0000256" key="17">
    <source>
        <dbReference type="SAM" id="Phobius"/>
    </source>
</evidence>
<dbReference type="Proteomes" id="UP000593915">
    <property type="component" value="Chromosome"/>
</dbReference>
<dbReference type="InterPro" id="IPR016636">
    <property type="entry name" value="3-oxo-5-alpha-steroid_4-DH"/>
</dbReference>
<evidence type="ECO:0000256" key="6">
    <source>
        <dbReference type="ARBA" id="ARBA00022848"/>
    </source>
</evidence>
<feature type="transmembrane region" description="Helical" evidence="17">
    <location>
        <begin position="106"/>
        <end position="130"/>
    </location>
</feature>
<feature type="transmembrane region" description="Helical" evidence="17">
    <location>
        <begin position="50"/>
        <end position="72"/>
    </location>
</feature>
<accession>A0A7S7AWW9</accession>
<dbReference type="FunFam" id="1.20.120.1630:FF:000014">
    <property type="entry name" value="Steroid 5-alpha reductase, putative"/>
    <property type="match status" value="1"/>
</dbReference>
<dbReference type="InterPro" id="IPR039357">
    <property type="entry name" value="SRD5A/TECR"/>
</dbReference>
<evidence type="ECO:0000256" key="14">
    <source>
        <dbReference type="ARBA" id="ARBA00041664"/>
    </source>
</evidence>
<comment type="subcellular location">
    <subcellularLocation>
        <location evidence="1">Endoplasmic reticulum membrane</location>
        <topology evidence="1">Multi-pass membrane protein</topology>
    </subcellularLocation>
    <subcellularLocation>
        <location evidence="2">Microsome membrane</location>
    </subcellularLocation>
</comment>
<gene>
    <name evidence="19" type="ORF">IFE08_00815</name>
</gene>
<keyword evidence="9" id="KW-0560">Oxidoreductase</keyword>
<dbReference type="RefSeq" id="WP_024469555.1">
    <property type="nucleotide sequence ID" value="NZ_CP061839.1"/>
</dbReference>
<feature type="transmembrane region" description="Helical" evidence="17">
    <location>
        <begin position="142"/>
        <end position="162"/>
    </location>
</feature>
<keyword evidence="7" id="KW-0521">NADP</keyword>
<keyword evidence="8 17" id="KW-1133">Transmembrane helix</keyword>
<dbReference type="PROSITE" id="PS50244">
    <property type="entry name" value="S5A_REDUCTASE"/>
    <property type="match status" value="1"/>
</dbReference>
<comment type="catalytic activity">
    <reaction evidence="16">
        <text>androst-4-ene-3,17-dione + NADPH + H(+) = 5alpha-androstan-3,17-dione + NADP(+)</text>
        <dbReference type="Rhea" id="RHEA:50816"/>
        <dbReference type="ChEBI" id="CHEBI:15378"/>
        <dbReference type="ChEBI" id="CHEBI:15994"/>
        <dbReference type="ChEBI" id="CHEBI:16422"/>
        <dbReference type="ChEBI" id="CHEBI:57783"/>
        <dbReference type="ChEBI" id="CHEBI:58349"/>
    </reaction>
    <physiologicalReaction direction="left-to-right" evidence="16">
        <dbReference type="Rhea" id="RHEA:50817"/>
    </physiologicalReaction>
</comment>
<dbReference type="PANTHER" id="PTHR10556:SF57">
    <property type="entry name" value="3-OXO-5-ALPHA-STEROID 4-DEHYDROGENASE 1"/>
    <property type="match status" value="1"/>
</dbReference>
<keyword evidence="11 17" id="KW-0472">Membrane</keyword>
<proteinExistence type="predicted"/>
<feature type="transmembrane region" description="Helical" evidence="17">
    <location>
        <begin position="78"/>
        <end position="99"/>
    </location>
</feature>
<evidence type="ECO:0000313" key="20">
    <source>
        <dbReference type="Proteomes" id="UP000593915"/>
    </source>
</evidence>
<feature type="domain" description="3-oxo-5-alpha-steroid 4-dehydrogenase C-terminal" evidence="18">
    <location>
        <begin position="104"/>
        <end position="257"/>
    </location>
</feature>
<protein>
    <recommendedName>
        <fullName evidence="13">3-oxo-5-alpha-steroid 4-dehydrogenase 1</fullName>
    </recommendedName>
    <alternativeName>
        <fullName evidence="14">SR type 1</fullName>
    </alternativeName>
    <alternativeName>
        <fullName evidence="15">Steroid 5-alpha-reductase 1</fullName>
    </alternativeName>
</protein>
<evidence type="ECO:0000256" key="7">
    <source>
        <dbReference type="ARBA" id="ARBA00022857"/>
    </source>
</evidence>
<dbReference type="Gene3D" id="1.20.120.1630">
    <property type="match status" value="1"/>
</dbReference>
<dbReference type="PANTHER" id="PTHR10556">
    <property type="entry name" value="3-OXO-5-ALPHA-STEROID 4-DEHYDROGENASE"/>
    <property type="match status" value="1"/>
</dbReference>
<dbReference type="InterPro" id="IPR001104">
    <property type="entry name" value="3-oxo-5_a-steroid_4-DH_C"/>
</dbReference>
<evidence type="ECO:0000256" key="8">
    <source>
        <dbReference type="ARBA" id="ARBA00022989"/>
    </source>
</evidence>
<name>A0A7S7AWW9_9SPIR</name>
<organism evidence="19 20">
    <name type="scientific">Treponema pedis</name>
    <dbReference type="NCBI Taxonomy" id="409322"/>
    <lineage>
        <taxon>Bacteria</taxon>
        <taxon>Pseudomonadati</taxon>
        <taxon>Spirochaetota</taxon>
        <taxon>Spirochaetia</taxon>
        <taxon>Spirochaetales</taxon>
        <taxon>Treponemataceae</taxon>
        <taxon>Treponema</taxon>
    </lineage>
</organism>
<evidence type="ECO:0000256" key="16">
    <source>
        <dbReference type="ARBA" id="ARBA00049166"/>
    </source>
</evidence>
<comment type="function">
    <text evidence="12">Converts testosterone into 5-alpha-dihydrotestosterone and progesterone or corticosterone into their corresponding 5-alpha-3-oxosteroids. It plays a central role in sexual differentiation and androgen physiology.</text>
</comment>
<evidence type="ECO:0000256" key="9">
    <source>
        <dbReference type="ARBA" id="ARBA00023002"/>
    </source>
</evidence>
<evidence type="ECO:0000256" key="12">
    <source>
        <dbReference type="ARBA" id="ARBA00037789"/>
    </source>
</evidence>
<evidence type="ECO:0000256" key="10">
    <source>
        <dbReference type="ARBA" id="ARBA00023098"/>
    </source>
</evidence>
<evidence type="ECO:0000256" key="4">
    <source>
        <dbReference type="ARBA" id="ARBA00022782"/>
    </source>
</evidence>
<evidence type="ECO:0000313" key="19">
    <source>
        <dbReference type="EMBL" id="QOW60996.1"/>
    </source>
</evidence>
<dbReference type="GO" id="GO:0030154">
    <property type="term" value="P:cell differentiation"/>
    <property type="evidence" value="ECO:0007669"/>
    <property type="project" value="UniProtKB-KW"/>
</dbReference>
<dbReference type="PIRSF" id="PIRSF015596">
    <property type="entry name" value="5_alpha-SR2"/>
    <property type="match status" value="1"/>
</dbReference>
<evidence type="ECO:0000256" key="15">
    <source>
        <dbReference type="ARBA" id="ARBA00042579"/>
    </source>
</evidence>
<dbReference type="GO" id="GO:0003865">
    <property type="term" value="F:3-oxo-5-alpha-steroid 4-dehydrogenase activity"/>
    <property type="evidence" value="ECO:0007669"/>
    <property type="project" value="InterPro"/>
</dbReference>
<dbReference type="GO" id="GO:0016020">
    <property type="term" value="C:membrane"/>
    <property type="evidence" value="ECO:0007669"/>
    <property type="project" value="InterPro"/>
</dbReference>
<evidence type="ECO:0000256" key="13">
    <source>
        <dbReference type="ARBA" id="ARBA00039428"/>
    </source>
</evidence>
<dbReference type="Pfam" id="PF02544">
    <property type="entry name" value="Steroid_dh"/>
    <property type="match status" value="1"/>
</dbReference>
<evidence type="ECO:0000256" key="3">
    <source>
        <dbReference type="ARBA" id="ARBA00022692"/>
    </source>
</evidence>
<keyword evidence="5" id="KW-0256">Endoplasmic reticulum</keyword>
<keyword evidence="10" id="KW-0443">Lipid metabolism</keyword>
<reference evidence="19 20" key="1">
    <citation type="submission" date="2020-09" db="EMBL/GenBank/DDBJ databases">
        <title>Characterization of Treponema spp. from bovine digital dermatitis in Korea.</title>
        <authorList>
            <person name="Espiritu H.M."/>
            <person name="Cho Y.I."/>
            <person name="Mamuad L."/>
        </authorList>
    </citation>
    <scope>NUCLEOTIDE SEQUENCE [LARGE SCALE GENOMIC DNA]</scope>
    <source>
        <strain evidence="19 20">KS1</strain>
    </source>
</reference>
<evidence type="ECO:0000256" key="1">
    <source>
        <dbReference type="ARBA" id="ARBA00004477"/>
    </source>
</evidence>
<evidence type="ECO:0000256" key="11">
    <source>
        <dbReference type="ARBA" id="ARBA00023136"/>
    </source>
</evidence>
<keyword evidence="4" id="KW-0221">Differentiation</keyword>
<feature type="transmembrane region" description="Helical" evidence="17">
    <location>
        <begin position="195"/>
        <end position="220"/>
    </location>
</feature>
<dbReference type="AlphaFoldDB" id="A0A7S7AWW9"/>